<keyword evidence="4 6" id="KW-0732">Signal</keyword>
<dbReference type="PANTHER" id="PTHR43649:SF31">
    <property type="entry name" value="SN-GLYCEROL-3-PHOSPHATE-BINDING PERIPLASMIC PROTEIN UGPB"/>
    <property type="match status" value="1"/>
</dbReference>
<evidence type="ECO:0000256" key="3">
    <source>
        <dbReference type="ARBA" id="ARBA00022448"/>
    </source>
</evidence>
<dbReference type="CDD" id="cd14748">
    <property type="entry name" value="PBP2_UgpB"/>
    <property type="match status" value="1"/>
</dbReference>
<evidence type="ECO:0000256" key="6">
    <source>
        <dbReference type="SAM" id="SignalP"/>
    </source>
</evidence>
<dbReference type="Proteomes" id="UP000249808">
    <property type="component" value="Unassembled WGS sequence"/>
</dbReference>
<dbReference type="Gene3D" id="3.40.190.10">
    <property type="entry name" value="Periplasmic binding protein-like II"/>
    <property type="match status" value="1"/>
</dbReference>
<dbReference type="RefSeq" id="WP_111714144.1">
    <property type="nucleotide sequence ID" value="NZ_JBHSSR010000001.1"/>
</dbReference>
<evidence type="ECO:0000256" key="5">
    <source>
        <dbReference type="SAM" id="Coils"/>
    </source>
</evidence>
<sequence length="440" mass="48348">MKKFIYAGLSSIVLATTLAGCGGTSNGGSNGKVVELKKGDKVEIEFWYGLGGKLGDQMKEKIEAFNKSQDKVVVKGVQQADYDETYKKLQAAVASGKTPALILTTTDTGKIMAKKKILTELTPYIDVKDDYETKDIIETFLKDGQFEDKQFTLPAYGTTQLMYYRKDALKEAGLTEDIFKDWTKFEAAAKKLTKKSGNKVERYGWSPMWGADNLMDMAFSNGGKVIDESGKKVMINSKEWVEAWSIIDRGINKDKTMKINSGGQGWEYWYKTIDEVMQGKSAGYIGSSGDQGDLDFKILAAAEQPGFNGKKGAPVASSQQLAIPSKAEAKQKAAAFEFIKFFEKAENTADWSMNTGYIAVRSSAKDDAKFKAYAKKHPQILKPIEQAEHASSLFIDPTGGKIQDAIKKAADKMEIEGKSAKEVLDEAQKEAQAALDNSAK</sequence>
<comment type="caution">
    <text evidence="7">The sequence shown here is derived from an EMBL/GenBank/DDBJ whole genome shotgun (WGS) entry which is preliminary data.</text>
</comment>
<keyword evidence="3" id="KW-0813">Transport</keyword>
<dbReference type="InterPro" id="IPR050490">
    <property type="entry name" value="Bact_solute-bd_prot1"/>
</dbReference>
<feature type="coiled-coil region" evidence="5">
    <location>
        <begin position="410"/>
        <end position="437"/>
    </location>
</feature>
<keyword evidence="5" id="KW-0175">Coiled coil</keyword>
<proteinExistence type="inferred from homology"/>
<accession>A0A327ZUU2</accession>
<evidence type="ECO:0000313" key="7">
    <source>
        <dbReference type="EMBL" id="RAK45965.1"/>
    </source>
</evidence>
<reference evidence="7 8" key="1">
    <citation type="journal article" date="2018" name="Front. Microbiol.">
        <title>Description and Comparative Genomics of Macrococcus caseolyticus subsp. hominis subsp. nov., Macrococcus goetzii sp. nov., Macrococcus epidermidis sp. nov., and Macrococcus bohemicus sp. nov., Novel Macrococci From Human Clinical Material With Virulence Potential and Suspected Uptake of Foreign DNA by Natural Transformation.</title>
        <authorList>
            <person name="Maslanova I."/>
            <person name="Wertheimer Z."/>
            <person name="Sedlacek I."/>
            <person name="Svec P."/>
            <person name="Indrakova A."/>
            <person name="Kovarovic V."/>
            <person name="Schumann P."/>
            <person name="Sproer C."/>
            <person name="Kralova S."/>
            <person name="Sedo O."/>
            <person name="Kristofova L."/>
            <person name="Vrbovska V."/>
            <person name="Fuzik T."/>
            <person name="Petras P."/>
            <person name="Zdrahal Z."/>
            <person name="Ruzickova V."/>
            <person name="Doskar J."/>
            <person name="Pantucek R."/>
        </authorList>
    </citation>
    <scope>NUCLEOTIDE SEQUENCE [LARGE SCALE GENOMIC DNA]</scope>
    <source>
        <strain evidence="7 8">01/688</strain>
    </source>
</reference>
<dbReference type="EMBL" id="PZJH01000001">
    <property type="protein sequence ID" value="RAK45965.1"/>
    <property type="molecule type" value="Genomic_DNA"/>
</dbReference>
<evidence type="ECO:0000256" key="1">
    <source>
        <dbReference type="ARBA" id="ARBA00004196"/>
    </source>
</evidence>
<dbReference type="PANTHER" id="PTHR43649">
    <property type="entry name" value="ARABINOSE-BINDING PROTEIN-RELATED"/>
    <property type="match status" value="1"/>
</dbReference>
<dbReference type="GO" id="GO:0030313">
    <property type="term" value="C:cell envelope"/>
    <property type="evidence" value="ECO:0007669"/>
    <property type="project" value="UniProtKB-SubCell"/>
</dbReference>
<gene>
    <name evidence="7" type="ORF">BHU61_00535</name>
</gene>
<dbReference type="InterPro" id="IPR006059">
    <property type="entry name" value="SBP"/>
</dbReference>
<protein>
    <submittedName>
        <fullName evidence="7">ABC transporter substrate-binding protein</fullName>
    </submittedName>
</protein>
<dbReference type="PROSITE" id="PS51257">
    <property type="entry name" value="PROKAR_LIPOPROTEIN"/>
    <property type="match status" value="1"/>
</dbReference>
<comment type="similarity">
    <text evidence="2">Belongs to the bacterial solute-binding protein 1 family.</text>
</comment>
<feature type="signal peptide" evidence="6">
    <location>
        <begin position="1"/>
        <end position="19"/>
    </location>
</feature>
<dbReference type="Pfam" id="PF13416">
    <property type="entry name" value="SBP_bac_8"/>
    <property type="match status" value="1"/>
</dbReference>
<dbReference type="AlphaFoldDB" id="A0A327ZUU2"/>
<organism evidence="7 8">
    <name type="scientific">Macrococcus epidermidis</name>
    <dbReference type="NCBI Taxonomy" id="1902580"/>
    <lineage>
        <taxon>Bacteria</taxon>
        <taxon>Bacillati</taxon>
        <taxon>Bacillota</taxon>
        <taxon>Bacilli</taxon>
        <taxon>Bacillales</taxon>
        <taxon>Staphylococcaceae</taxon>
        <taxon>Macrococcus</taxon>
    </lineage>
</organism>
<evidence type="ECO:0000313" key="8">
    <source>
        <dbReference type="Proteomes" id="UP000249808"/>
    </source>
</evidence>
<evidence type="ECO:0000256" key="2">
    <source>
        <dbReference type="ARBA" id="ARBA00008520"/>
    </source>
</evidence>
<keyword evidence="8" id="KW-1185">Reference proteome</keyword>
<feature type="chain" id="PRO_5038333114" evidence="6">
    <location>
        <begin position="20"/>
        <end position="440"/>
    </location>
</feature>
<comment type="subcellular location">
    <subcellularLocation>
        <location evidence="1">Cell envelope</location>
    </subcellularLocation>
</comment>
<dbReference type="SUPFAM" id="SSF53850">
    <property type="entry name" value="Periplasmic binding protein-like II"/>
    <property type="match status" value="1"/>
</dbReference>
<name>A0A327ZUU2_9STAP</name>
<evidence type="ECO:0000256" key="4">
    <source>
        <dbReference type="ARBA" id="ARBA00022729"/>
    </source>
</evidence>